<dbReference type="GO" id="GO:0005829">
    <property type="term" value="C:cytosol"/>
    <property type="evidence" value="ECO:0007669"/>
    <property type="project" value="TreeGrafter"/>
</dbReference>
<comment type="cofactor">
    <cofactor evidence="9">
        <name>Zn(2+)</name>
        <dbReference type="ChEBI" id="CHEBI:29105"/>
    </cofactor>
    <text evidence="9">Binds 1 zinc ion per subunit.</text>
</comment>
<keyword evidence="13" id="KW-1185">Reference proteome</keyword>
<dbReference type="PANTHER" id="PTHR10890">
    <property type="entry name" value="CYSTEINYL-TRNA SYNTHETASE"/>
    <property type="match status" value="1"/>
</dbReference>
<dbReference type="EMBL" id="ARQD01000002">
    <property type="protein sequence ID" value="KIX85184.1"/>
    <property type="molecule type" value="Genomic_DNA"/>
</dbReference>
<feature type="domain" description="Cysteinyl-tRNA ligase anticodon binding" evidence="11">
    <location>
        <begin position="405"/>
        <end position="447"/>
    </location>
</feature>
<keyword evidence="5 9" id="KW-0862">Zinc</keyword>
<dbReference type="NCBIfam" id="TIGR00435">
    <property type="entry name" value="cysS"/>
    <property type="match status" value="1"/>
</dbReference>
<comment type="catalytic activity">
    <reaction evidence="9">
        <text>tRNA(Cys) + L-cysteine + ATP = L-cysteinyl-tRNA(Cys) + AMP + diphosphate</text>
        <dbReference type="Rhea" id="RHEA:17773"/>
        <dbReference type="Rhea" id="RHEA-COMP:9661"/>
        <dbReference type="Rhea" id="RHEA-COMP:9679"/>
        <dbReference type="ChEBI" id="CHEBI:30616"/>
        <dbReference type="ChEBI" id="CHEBI:33019"/>
        <dbReference type="ChEBI" id="CHEBI:35235"/>
        <dbReference type="ChEBI" id="CHEBI:78442"/>
        <dbReference type="ChEBI" id="CHEBI:78517"/>
        <dbReference type="ChEBI" id="CHEBI:456215"/>
        <dbReference type="EC" id="6.1.1.16"/>
    </reaction>
</comment>
<feature type="binding site" evidence="9">
    <location>
        <position position="240"/>
    </location>
    <ligand>
        <name>Zn(2+)</name>
        <dbReference type="ChEBI" id="CHEBI:29105"/>
    </ligand>
</feature>
<dbReference type="GO" id="GO:0008270">
    <property type="term" value="F:zinc ion binding"/>
    <property type="evidence" value="ECO:0007669"/>
    <property type="project" value="UniProtKB-UniRule"/>
</dbReference>
<comment type="subunit">
    <text evidence="1 9">Monomer.</text>
</comment>
<dbReference type="PRINTS" id="PR00983">
    <property type="entry name" value="TRNASYNTHCYS"/>
</dbReference>
<feature type="binding site" evidence="9">
    <location>
        <position position="28"/>
    </location>
    <ligand>
        <name>Zn(2+)</name>
        <dbReference type="ChEBI" id="CHEBI:29105"/>
    </ligand>
</feature>
<evidence type="ECO:0000256" key="7">
    <source>
        <dbReference type="ARBA" id="ARBA00022917"/>
    </source>
</evidence>
<evidence type="ECO:0000256" key="9">
    <source>
        <dbReference type="HAMAP-Rule" id="MF_00041"/>
    </source>
</evidence>
<dbReference type="AlphaFoldDB" id="A0A0D2GP94"/>
<evidence type="ECO:0000259" key="11">
    <source>
        <dbReference type="Pfam" id="PF23493"/>
    </source>
</evidence>
<comment type="subcellular location">
    <subcellularLocation>
        <location evidence="9">Cytoplasm</location>
    </subcellularLocation>
</comment>
<evidence type="ECO:0000256" key="1">
    <source>
        <dbReference type="ARBA" id="ARBA00011245"/>
    </source>
</evidence>
<gene>
    <name evidence="9" type="primary">cysS</name>
    <name evidence="12" type="ORF">J120_02480</name>
</gene>
<feature type="short sequence motif" description="'HIGH' region" evidence="9">
    <location>
        <begin position="30"/>
        <end position="40"/>
    </location>
</feature>
<dbReference type="eggNOG" id="COG0215">
    <property type="taxonomic scope" value="Bacteria"/>
</dbReference>
<evidence type="ECO:0000256" key="5">
    <source>
        <dbReference type="ARBA" id="ARBA00022833"/>
    </source>
</evidence>
<dbReference type="STRING" id="1306947.J120_02480"/>
<dbReference type="GO" id="GO:0006423">
    <property type="term" value="P:cysteinyl-tRNA aminoacylation"/>
    <property type="evidence" value="ECO:0007669"/>
    <property type="project" value="UniProtKB-UniRule"/>
</dbReference>
<keyword evidence="4 9" id="KW-0547">Nucleotide-binding</keyword>
<dbReference type="InterPro" id="IPR024909">
    <property type="entry name" value="Cys-tRNA/MSH_ligase"/>
</dbReference>
<dbReference type="EC" id="6.1.1.16" evidence="9"/>
<organism evidence="12 13">
    <name type="scientific">candidate division TM6 bacterium JCVI TM6SC1</name>
    <dbReference type="NCBI Taxonomy" id="1306947"/>
    <lineage>
        <taxon>Bacteria</taxon>
        <taxon>Candidatus Babelota</taxon>
        <taxon>Vermiphilus</taxon>
    </lineage>
</organism>
<keyword evidence="7 9" id="KW-0648">Protein biosynthesis</keyword>
<dbReference type="InterPro" id="IPR032678">
    <property type="entry name" value="tRNA-synt_1_cat_dom"/>
</dbReference>
<dbReference type="InterPro" id="IPR014729">
    <property type="entry name" value="Rossmann-like_a/b/a_fold"/>
</dbReference>
<dbReference type="Proteomes" id="UP000032214">
    <property type="component" value="Unassembled WGS sequence"/>
</dbReference>
<feature type="domain" description="tRNA synthetases class I catalytic" evidence="10">
    <location>
        <begin position="21"/>
        <end position="312"/>
    </location>
</feature>
<protein>
    <recommendedName>
        <fullName evidence="9">Cysteine--tRNA ligase</fullName>
        <ecNumber evidence="9">6.1.1.16</ecNumber>
    </recommendedName>
    <alternativeName>
        <fullName evidence="9">Cysteinyl-tRNA synthetase</fullName>
        <shortName evidence="9">CysRS</shortName>
    </alternativeName>
</protein>
<comment type="caution">
    <text evidence="12">The sequence shown here is derived from an EMBL/GenBank/DDBJ whole genome shotgun (WGS) entry which is preliminary data.</text>
</comment>
<proteinExistence type="inferred from homology"/>
<evidence type="ECO:0000256" key="2">
    <source>
        <dbReference type="ARBA" id="ARBA00022598"/>
    </source>
</evidence>
<dbReference type="SUPFAM" id="SSF47323">
    <property type="entry name" value="Anticodon-binding domain of a subclass of class I aminoacyl-tRNA synthetases"/>
    <property type="match status" value="1"/>
</dbReference>
<evidence type="ECO:0000313" key="12">
    <source>
        <dbReference type="EMBL" id="KIX85184.1"/>
    </source>
</evidence>
<keyword evidence="6 9" id="KW-0067">ATP-binding</keyword>
<feature type="binding site" evidence="9">
    <location>
        <position position="211"/>
    </location>
    <ligand>
        <name>Zn(2+)</name>
        <dbReference type="ChEBI" id="CHEBI:29105"/>
    </ligand>
</feature>
<feature type="short sequence motif" description="'KMSKS' region" evidence="9">
    <location>
        <begin position="268"/>
        <end position="272"/>
    </location>
</feature>
<dbReference type="InterPro" id="IPR009080">
    <property type="entry name" value="tRNAsynth_Ia_anticodon-bd"/>
</dbReference>
<accession>A0A0D2GP94</accession>
<evidence type="ECO:0000256" key="8">
    <source>
        <dbReference type="ARBA" id="ARBA00023146"/>
    </source>
</evidence>
<dbReference type="Gene3D" id="1.20.120.1910">
    <property type="entry name" value="Cysteine-tRNA ligase, C-terminal anti-codon recognition domain"/>
    <property type="match status" value="1"/>
</dbReference>
<dbReference type="GO" id="GO:0005524">
    <property type="term" value="F:ATP binding"/>
    <property type="evidence" value="ECO:0007669"/>
    <property type="project" value="UniProtKB-UniRule"/>
</dbReference>
<dbReference type="Pfam" id="PF23493">
    <property type="entry name" value="CysS_C"/>
    <property type="match status" value="1"/>
</dbReference>
<dbReference type="SUPFAM" id="SSF52374">
    <property type="entry name" value="Nucleotidylyl transferase"/>
    <property type="match status" value="1"/>
</dbReference>
<evidence type="ECO:0000259" key="10">
    <source>
        <dbReference type="Pfam" id="PF01406"/>
    </source>
</evidence>
<dbReference type="InterPro" id="IPR015803">
    <property type="entry name" value="Cys-tRNA-ligase"/>
</dbReference>
<comment type="similarity">
    <text evidence="9">Belongs to the class-I aminoacyl-tRNA synthetase family.</text>
</comment>
<keyword evidence="3 9" id="KW-0479">Metal-binding</keyword>
<dbReference type="InterPro" id="IPR056411">
    <property type="entry name" value="CysS_C"/>
</dbReference>
<dbReference type="Gene3D" id="3.40.50.620">
    <property type="entry name" value="HUPs"/>
    <property type="match status" value="1"/>
</dbReference>
<keyword evidence="9" id="KW-0963">Cytoplasm</keyword>
<name>A0A0D2GP94_9BACT</name>
<sequence>MLTFSNTLSGKQEPLNARPGSEITMYVCGITPYDYAHLGHGRVYTTFDVLYRLLTLSGYQVKYCRNYTDIDDKLIAKAEKIYGDKKQFIQVANQYIQAYEQDMVQLNCLEPGVQPRVTDHIDQIISFIAQLIDAGKAYVARDGSVYYSIDTCPDYGKLSKQKLDELLVGARVEVDTDKKNPLDFALWKAEPAGNFYKSPWGYGRPGWHIECSVLARTYLGEHIDIHAGGADLIFPHHENEIAQSEGLFGAPFARLWLHNGFIQINKEKMSKSLGNFFTLRDLFEQFDPMVIRYYLLSHHYKSPVEFAFDDVRAVAKSYARLCRTFADVSFDHSEPLTMDEVTMDPVTDRMVKFLADDLNTPGMLGVLFEALPTLYTYQHRKKTIKKFLQQVMGFSLVPLPVQEVELTPEITELIMLREQARTRKDWKTADELRDRLSLLGYNIHDKKV</sequence>
<dbReference type="HAMAP" id="MF_00041">
    <property type="entry name" value="Cys_tRNA_synth"/>
    <property type="match status" value="1"/>
</dbReference>
<reference evidence="12 13" key="1">
    <citation type="journal article" date="2013" name="Proc. Natl. Acad. Sci. U.S.A.">
        <title>Candidate phylum TM6 genome recovered from a hospital sink biofilm provides genomic insights into this uncultivated phylum.</title>
        <authorList>
            <person name="McLean J.S."/>
            <person name="Lombardo M.J."/>
            <person name="Badger J.H."/>
            <person name="Edlund A."/>
            <person name="Novotny M."/>
            <person name="Yee-Greenbaum J."/>
            <person name="Vyahhi N."/>
            <person name="Hall A.P."/>
            <person name="Yang Y."/>
            <person name="Dupont C.L."/>
            <person name="Ziegler M.G."/>
            <person name="Chitsaz H."/>
            <person name="Allen A.E."/>
            <person name="Yooseph S."/>
            <person name="Tesler G."/>
            <person name="Pevzner P.A."/>
            <person name="Friedman R.M."/>
            <person name="Nealson K.H."/>
            <person name="Venter J.C."/>
            <person name="Lasken R.S."/>
        </authorList>
    </citation>
    <scope>NUCLEOTIDE SEQUENCE [LARGE SCALE GENOMIC DNA]</scope>
    <source>
        <strain evidence="12 13">TM6SC1</strain>
    </source>
</reference>
<dbReference type="GO" id="GO:0004817">
    <property type="term" value="F:cysteine-tRNA ligase activity"/>
    <property type="evidence" value="ECO:0007669"/>
    <property type="project" value="UniProtKB-UniRule"/>
</dbReference>
<keyword evidence="8 9" id="KW-0030">Aminoacyl-tRNA synthetase</keyword>
<feature type="binding site" evidence="9">
    <location>
        <position position="236"/>
    </location>
    <ligand>
        <name>Zn(2+)</name>
        <dbReference type="ChEBI" id="CHEBI:29105"/>
    </ligand>
</feature>
<feature type="binding site" evidence="9">
    <location>
        <position position="271"/>
    </location>
    <ligand>
        <name>ATP</name>
        <dbReference type="ChEBI" id="CHEBI:30616"/>
    </ligand>
</feature>
<dbReference type="PANTHER" id="PTHR10890:SF3">
    <property type="entry name" value="CYSTEINE--TRNA LIGASE, CYTOPLASMIC"/>
    <property type="match status" value="1"/>
</dbReference>
<evidence type="ECO:0000313" key="13">
    <source>
        <dbReference type="Proteomes" id="UP000032214"/>
    </source>
</evidence>
<evidence type="ECO:0000256" key="4">
    <source>
        <dbReference type="ARBA" id="ARBA00022741"/>
    </source>
</evidence>
<dbReference type="CDD" id="cd00672">
    <property type="entry name" value="CysRS_core"/>
    <property type="match status" value="1"/>
</dbReference>
<keyword evidence="2 9" id="KW-0436">Ligase</keyword>
<evidence type="ECO:0000256" key="3">
    <source>
        <dbReference type="ARBA" id="ARBA00022723"/>
    </source>
</evidence>
<evidence type="ECO:0000256" key="6">
    <source>
        <dbReference type="ARBA" id="ARBA00022840"/>
    </source>
</evidence>
<dbReference type="Pfam" id="PF01406">
    <property type="entry name" value="tRNA-synt_1e"/>
    <property type="match status" value="1"/>
</dbReference>